<keyword evidence="2" id="KW-0472">Membrane</keyword>
<keyword evidence="5" id="KW-1185">Reference proteome</keyword>
<dbReference type="RefSeq" id="WP_286278655.1">
    <property type="nucleotide sequence ID" value="NZ_AP027731.1"/>
</dbReference>
<feature type="region of interest" description="Disordered" evidence="1">
    <location>
        <begin position="1"/>
        <end position="34"/>
    </location>
</feature>
<evidence type="ECO:0000256" key="2">
    <source>
        <dbReference type="SAM" id="Phobius"/>
    </source>
</evidence>
<gene>
    <name evidence="4" type="ORF">GCM10025866_11980</name>
</gene>
<evidence type="ECO:0000256" key="1">
    <source>
        <dbReference type="SAM" id="MobiDB-lite"/>
    </source>
</evidence>
<name>A0ABN6XK34_9MICO</name>
<evidence type="ECO:0000313" key="5">
    <source>
        <dbReference type="Proteomes" id="UP001321498"/>
    </source>
</evidence>
<feature type="region of interest" description="Disordered" evidence="1">
    <location>
        <begin position="69"/>
        <end position="103"/>
    </location>
</feature>
<evidence type="ECO:0000259" key="3">
    <source>
        <dbReference type="Pfam" id="PF13845"/>
    </source>
</evidence>
<keyword evidence="2" id="KW-1133">Transmembrane helix</keyword>
<dbReference type="Pfam" id="PF13845">
    <property type="entry name" value="Septum_form"/>
    <property type="match status" value="1"/>
</dbReference>
<feature type="transmembrane region" description="Helical" evidence="2">
    <location>
        <begin position="40"/>
        <end position="60"/>
    </location>
</feature>
<accession>A0ABN6XK34</accession>
<proteinExistence type="predicted"/>
<organism evidence="4 5">
    <name type="scientific">Naasia aerilata</name>
    <dbReference type="NCBI Taxonomy" id="1162966"/>
    <lineage>
        <taxon>Bacteria</taxon>
        <taxon>Bacillati</taxon>
        <taxon>Actinomycetota</taxon>
        <taxon>Actinomycetes</taxon>
        <taxon>Micrococcales</taxon>
        <taxon>Microbacteriaceae</taxon>
        <taxon>Naasia</taxon>
    </lineage>
</organism>
<dbReference type="InterPro" id="IPR026004">
    <property type="entry name" value="Septum_form"/>
</dbReference>
<reference evidence="5" key="1">
    <citation type="journal article" date="2019" name="Int. J. Syst. Evol. Microbiol.">
        <title>The Global Catalogue of Microorganisms (GCM) 10K type strain sequencing project: providing services to taxonomists for standard genome sequencing and annotation.</title>
        <authorList>
            <consortium name="The Broad Institute Genomics Platform"/>
            <consortium name="The Broad Institute Genome Sequencing Center for Infectious Disease"/>
            <person name="Wu L."/>
            <person name="Ma J."/>
        </authorList>
    </citation>
    <scope>NUCLEOTIDE SEQUENCE [LARGE SCALE GENOMIC DNA]</scope>
    <source>
        <strain evidence="5">NBRC 108725</strain>
    </source>
</reference>
<dbReference type="EMBL" id="AP027731">
    <property type="protein sequence ID" value="BDZ45289.1"/>
    <property type="molecule type" value="Genomic_DNA"/>
</dbReference>
<feature type="domain" description="Septum formation-related" evidence="3">
    <location>
        <begin position="119"/>
        <end position="216"/>
    </location>
</feature>
<feature type="compositionally biased region" description="Low complexity" evidence="1">
    <location>
        <begin position="13"/>
        <end position="34"/>
    </location>
</feature>
<dbReference type="Proteomes" id="UP001321498">
    <property type="component" value="Chromosome"/>
</dbReference>
<keyword evidence="2" id="KW-0812">Transmembrane</keyword>
<protein>
    <recommendedName>
        <fullName evidence="3">Septum formation-related domain-containing protein</fullName>
    </recommendedName>
</protein>
<evidence type="ECO:0000313" key="4">
    <source>
        <dbReference type="EMBL" id="BDZ45289.1"/>
    </source>
</evidence>
<sequence>MTDPGPADDRPTEAVPVASATAAEAPADGAESAGSRRTRLILIASVTVIAAAGLLLAFFLGTRLMPSPSPLRSAVQTPSASITPTPAAPPSPTPTAAAEAPPIGPVAPGVYDWDRLGGGECLEPYTSPWERQFTVVDCAAPHTAQLVARGTFDGDAAAAYPGEQALTAQLNLRCTAPEVLDLGAAGAYADVQFQASYPAGEEQWRSGDRAYFCFVSRSSGQPLTGSIAAAG</sequence>